<reference evidence="2 3" key="1">
    <citation type="submission" date="2021-06" db="EMBL/GenBank/DDBJ databases">
        <title>Caerostris darwini draft genome.</title>
        <authorList>
            <person name="Kono N."/>
            <person name="Arakawa K."/>
        </authorList>
    </citation>
    <scope>NUCLEOTIDE SEQUENCE [LARGE SCALE GENOMIC DNA]</scope>
</reference>
<sequence length="103" mass="12089">MDDFSDYEDNISDSEEDNVEELDAVNDYVQLNDNNMRESDEILIDAEMHTIHSSNRKSVRAIISSSDEDKLPERIPIRRKKTKLYDDMWFNEQASLLNTEFAI</sequence>
<dbReference type="EMBL" id="BPLQ01015704">
    <property type="protein sequence ID" value="GIY89960.1"/>
    <property type="molecule type" value="Genomic_DNA"/>
</dbReference>
<evidence type="ECO:0000313" key="3">
    <source>
        <dbReference type="Proteomes" id="UP001054837"/>
    </source>
</evidence>
<feature type="region of interest" description="Disordered" evidence="1">
    <location>
        <begin position="1"/>
        <end position="22"/>
    </location>
</feature>
<evidence type="ECO:0000256" key="1">
    <source>
        <dbReference type="SAM" id="MobiDB-lite"/>
    </source>
</evidence>
<accession>A0AAV4X714</accession>
<dbReference type="AlphaFoldDB" id="A0AAV4X714"/>
<keyword evidence="3" id="KW-1185">Reference proteome</keyword>
<proteinExistence type="predicted"/>
<dbReference type="Proteomes" id="UP001054837">
    <property type="component" value="Unassembled WGS sequence"/>
</dbReference>
<protein>
    <submittedName>
        <fullName evidence="2">Uncharacterized protein</fullName>
    </submittedName>
</protein>
<evidence type="ECO:0000313" key="2">
    <source>
        <dbReference type="EMBL" id="GIY89960.1"/>
    </source>
</evidence>
<gene>
    <name evidence="2" type="ORF">CDAR_605021</name>
</gene>
<organism evidence="2 3">
    <name type="scientific">Caerostris darwini</name>
    <dbReference type="NCBI Taxonomy" id="1538125"/>
    <lineage>
        <taxon>Eukaryota</taxon>
        <taxon>Metazoa</taxon>
        <taxon>Ecdysozoa</taxon>
        <taxon>Arthropoda</taxon>
        <taxon>Chelicerata</taxon>
        <taxon>Arachnida</taxon>
        <taxon>Araneae</taxon>
        <taxon>Araneomorphae</taxon>
        <taxon>Entelegynae</taxon>
        <taxon>Araneoidea</taxon>
        <taxon>Araneidae</taxon>
        <taxon>Caerostris</taxon>
    </lineage>
</organism>
<comment type="caution">
    <text evidence="2">The sequence shown here is derived from an EMBL/GenBank/DDBJ whole genome shotgun (WGS) entry which is preliminary data.</text>
</comment>
<name>A0AAV4X714_9ARAC</name>